<comment type="pathway">
    <text evidence="10">Lipid metabolism; phospholipid metabolism.</text>
</comment>
<dbReference type="STRING" id="89784.SAMN04489725_10915"/>
<dbReference type="AlphaFoldDB" id="A0A1H2UUU0"/>
<evidence type="ECO:0000256" key="10">
    <source>
        <dbReference type="HAMAP-Rule" id="MF_00019"/>
    </source>
</evidence>
<dbReference type="GO" id="GO:0005737">
    <property type="term" value="C:cytoplasm"/>
    <property type="evidence" value="ECO:0007669"/>
    <property type="project" value="UniProtKB-SubCell"/>
</dbReference>
<sequence length="346" mass="36696">MITIVVDAMGGDYAPVAPVEGICEAAAAFSDTRFIVVGDEQRIVELAKGRFPANVTVRHTDVVIAGEEEPVRAVRRKPDSSLVMAAQMVANGEADVMVSAGNTGAIMAAGMLVIGRLPGVERPALAPILPTFDGKGVLLLDAGATMDASAENLLTYAYMADAYVKHVLDIENPRIGLLNVGTEDSKGNAVVKQTFTLLSQSQLHFIGNVEAREMMAGCADVVVCDGFVGNVVLKLAEGIGIGLFSGIREALTSNLTSRLGAMLVGGRLRSLRNRYDWAEHGGAPFLGVNGGCIKAHGSSNPRAWFMALSQARKFIANDLLSKLSTAMEERNARISVPDHQYGDVER</sequence>
<comment type="function">
    <text evidence="10">Catalyzes the reversible formation of acyl-phosphate (acyl-PO(4)) from acyl-[acyl-carrier-protein] (acyl-ACP). This enzyme utilizes acyl-ACP as fatty acyl donor, but not acyl-CoA.</text>
</comment>
<comment type="subunit">
    <text evidence="9 10">Homodimer. Probably interacts with PlsY.</text>
</comment>
<dbReference type="HAMAP" id="MF_00019">
    <property type="entry name" value="PlsX"/>
    <property type="match status" value="1"/>
</dbReference>
<keyword evidence="4 10" id="KW-0808">Transferase</keyword>
<gene>
    <name evidence="10" type="primary">plsX</name>
    <name evidence="11" type="ORF">SAMN04489725_10915</name>
</gene>
<dbReference type="InterPro" id="IPR012281">
    <property type="entry name" value="Phospholipid_synth_PlsX-like"/>
</dbReference>
<dbReference type="UniPathway" id="UPA00085"/>
<proteinExistence type="inferred from homology"/>
<evidence type="ECO:0000256" key="1">
    <source>
        <dbReference type="ARBA" id="ARBA00001232"/>
    </source>
</evidence>
<evidence type="ECO:0000256" key="9">
    <source>
        <dbReference type="ARBA" id="ARBA00046608"/>
    </source>
</evidence>
<dbReference type="GO" id="GO:0008654">
    <property type="term" value="P:phospholipid biosynthetic process"/>
    <property type="evidence" value="ECO:0007669"/>
    <property type="project" value="UniProtKB-KW"/>
</dbReference>
<reference evidence="12" key="1">
    <citation type="submission" date="2016-10" db="EMBL/GenBank/DDBJ databases">
        <authorList>
            <person name="Varghese N."/>
        </authorList>
    </citation>
    <scope>NUCLEOTIDE SEQUENCE [LARGE SCALE GENOMIC DNA]</scope>
    <source>
        <strain evidence="12">DSM 12489</strain>
    </source>
</reference>
<keyword evidence="3 10" id="KW-0444">Lipid biosynthesis</keyword>
<keyword evidence="5 10" id="KW-0443">Lipid metabolism</keyword>
<protein>
    <recommendedName>
        <fullName evidence="8 10">Phosphate acyltransferase</fullName>
        <ecNumber evidence="8 10">2.3.1.274</ecNumber>
    </recommendedName>
    <alternativeName>
        <fullName evidence="10">Acyl-ACP phosphotransacylase</fullName>
    </alternativeName>
    <alternativeName>
        <fullName evidence="10">Acyl-[acyl-carrier-protein]--phosphate acyltransferase</fullName>
    </alternativeName>
    <alternativeName>
        <fullName evidence="10">Phosphate-acyl-ACP acyltransferase</fullName>
    </alternativeName>
</protein>
<dbReference type="NCBIfam" id="TIGR00182">
    <property type="entry name" value="plsX"/>
    <property type="match status" value="1"/>
</dbReference>
<dbReference type="PIRSF" id="PIRSF002465">
    <property type="entry name" value="Phsphlp_syn_PlsX"/>
    <property type="match status" value="1"/>
</dbReference>
<dbReference type="Gene3D" id="3.40.718.10">
    <property type="entry name" value="Isopropylmalate Dehydrogenase"/>
    <property type="match status" value="1"/>
</dbReference>
<accession>A0A1H2UUU0</accession>
<dbReference type="Proteomes" id="UP000182589">
    <property type="component" value="Unassembled WGS sequence"/>
</dbReference>
<dbReference type="InterPro" id="IPR003664">
    <property type="entry name" value="FA_synthesis"/>
</dbReference>
<comment type="subcellular location">
    <subcellularLocation>
        <location evidence="10">Cytoplasm</location>
    </subcellularLocation>
    <text evidence="10">Associated with the membrane possibly through PlsY.</text>
</comment>
<keyword evidence="6 10" id="KW-0594">Phospholipid biosynthesis</keyword>
<dbReference type="Pfam" id="PF02504">
    <property type="entry name" value="FA_synthesis"/>
    <property type="match status" value="1"/>
</dbReference>
<keyword evidence="12" id="KW-1185">Reference proteome</keyword>
<keyword evidence="7 10" id="KW-1208">Phospholipid metabolism</keyword>
<evidence type="ECO:0000313" key="12">
    <source>
        <dbReference type="Proteomes" id="UP000182589"/>
    </source>
</evidence>
<dbReference type="EMBL" id="FNOJ01000009">
    <property type="protein sequence ID" value="SDW59903.1"/>
    <property type="molecule type" value="Genomic_DNA"/>
</dbReference>
<evidence type="ECO:0000256" key="6">
    <source>
        <dbReference type="ARBA" id="ARBA00023209"/>
    </source>
</evidence>
<keyword evidence="11" id="KW-0012">Acyltransferase</keyword>
<evidence type="ECO:0000256" key="2">
    <source>
        <dbReference type="ARBA" id="ARBA00022490"/>
    </source>
</evidence>
<dbReference type="SUPFAM" id="SSF53659">
    <property type="entry name" value="Isocitrate/Isopropylmalate dehydrogenase-like"/>
    <property type="match status" value="1"/>
</dbReference>
<evidence type="ECO:0000256" key="7">
    <source>
        <dbReference type="ARBA" id="ARBA00023264"/>
    </source>
</evidence>
<evidence type="ECO:0000256" key="8">
    <source>
        <dbReference type="ARBA" id="ARBA00024069"/>
    </source>
</evidence>
<evidence type="ECO:0000313" key="11">
    <source>
        <dbReference type="EMBL" id="SDW59903.1"/>
    </source>
</evidence>
<dbReference type="PANTHER" id="PTHR30100">
    <property type="entry name" value="FATTY ACID/PHOSPHOLIPID SYNTHESIS PROTEIN PLSX"/>
    <property type="match status" value="1"/>
</dbReference>
<evidence type="ECO:0000256" key="3">
    <source>
        <dbReference type="ARBA" id="ARBA00022516"/>
    </source>
</evidence>
<dbReference type="GO" id="GO:0043811">
    <property type="term" value="F:phosphate:acyl-[acyl carrier protein] acyltransferase activity"/>
    <property type="evidence" value="ECO:0007669"/>
    <property type="project" value="UniProtKB-UniRule"/>
</dbReference>
<comment type="catalytic activity">
    <reaction evidence="1 10">
        <text>a fatty acyl-[ACP] + phosphate = an acyl phosphate + holo-[ACP]</text>
        <dbReference type="Rhea" id="RHEA:42292"/>
        <dbReference type="Rhea" id="RHEA-COMP:9685"/>
        <dbReference type="Rhea" id="RHEA-COMP:14125"/>
        <dbReference type="ChEBI" id="CHEBI:43474"/>
        <dbReference type="ChEBI" id="CHEBI:59918"/>
        <dbReference type="ChEBI" id="CHEBI:64479"/>
        <dbReference type="ChEBI" id="CHEBI:138651"/>
        <dbReference type="EC" id="2.3.1.274"/>
    </reaction>
</comment>
<dbReference type="EC" id="2.3.1.274" evidence="8 10"/>
<organism evidence="11 12">
    <name type="scientific">Alicyclobacillus hesperidum</name>
    <dbReference type="NCBI Taxonomy" id="89784"/>
    <lineage>
        <taxon>Bacteria</taxon>
        <taxon>Bacillati</taxon>
        <taxon>Bacillota</taxon>
        <taxon>Bacilli</taxon>
        <taxon>Bacillales</taxon>
        <taxon>Alicyclobacillaceae</taxon>
        <taxon>Alicyclobacillus</taxon>
    </lineage>
</organism>
<evidence type="ECO:0000256" key="4">
    <source>
        <dbReference type="ARBA" id="ARBA00022679"/>
    </source>
</evidence>
<name>A0A1H2UUU0_9BACL</name>
<evidence type="ECO:0000256" key="5">
    <source>
        <dbReference type="ARBA" id="ARBA00023098"/>
    </source>
</evidence>
<dbReference type="GO" id="GO:0006633">
    <property type="term" value="P:fatty acid biosynthetic process"/>
    <property type="evidence" value="ECO:0007669"/>
    <property type="project" value="UniProtKB-UniRule"/>
</dbReference>
<keyword evidence="2 10" id="KW-0963">Cytoplasm</keyword>
<comment type="similarity">
    <text evidence="10">Belongs to the PlsX family.</text>
</comment>
<dbReference type="PANTHER" id="PTHR30100:SF1">
    <property type="entry name" value="PHOSPHATE ACYLTRANSFERASE"/>
    <property type="match status" value="1"/>
</dbReference>